<gene>
    <name evidence="3" type="primary">tagH</name>
    <name evidence="3" type="ORF">DM484_19125</name>
</gene>
<dbReference type="InterPro" id="IPR008984">
    <property type="entry name" value="SMAD_FHA_dom_sf"/>
</dbReference>
<dbReference type="AlphaFoldDB" id="A0A2W4R5A8"/>
<accession>A0A2W4R5A8</accession>
<dbReference type="SUPFAM" id="SSF49879">
    <property type="entry name" value="SMAD/FHA domain"/>
    <property type="match status" value="1"/>
</dbReference>
<protein>
    <submittedName>
        <fullName evidence="3">Type VI secretion system-associated FHA domain protein TagH</fullName>
    </submittedName>
</protein>
<dbReference type="InterPro" id="IPR017735">
    <property type="entry name" value="T6SS_FHA"/>
</dbReference>
<dbReference type="NCBIfam" id="TIGR03354">
    <property type="entry name" value="VI_FHA"/>
    <property type="match status" value="1"/>
</dbReference>
<reference evidence="3 4" key="1">
    <citation type="journal article" date="2018" name="Aquat. Microb. Ecol.">
        <title>Gammaproteobacterial methanotrophs dominate.</title>
        <authorList>
            <person name="Rissanen A.J."/>
            <person name="Saarenheimo J."/>
            <person name="Tiirola M."/>
            <person name="Peura S."/>
            <person name="Aalto S.L."/>
            <person name="Karvinen A."/>
            <person name="Nykanen H."/>
        </authorList>
    </citation>
    <scope>NUCLEOTIDE SEQUENCE [LARGE SCALE GENOMIC DNA]</scope>
    <source>
        <strain evidence="3">AMbin10</strain>
    </source>
</reference>
<name>A0A2W4R5A8_9GAMM</name>
<dbReference type="EMBL" id="QJPH01000393">
    <property type="protein sequence ID" value="PZN75278.1"/>
    <property type="molecule type" value="Genomic_DNA"/>
</dbReference>
<evidence type="ECO:0000313" key="3">
    <source>
        <dbReference type="EMBL" id="PZN75278.1"/>
    </source>
</evidence>
<organism evidence="3 4">
    <name type="scientific">Candidatus Methylumidiphilus alinenensis</name>
    <dbReference type="NCBI Taxonomy" id="2202197"/>
    <lineage>
        <taxon>Bacteria</taxon>
        <taxon>Pseudomonadati</taxon>
        <taxon>Pseudomonadota</taxon>
        <taxon>Gammaproteobacteria</taxon>
        <taxon>Methylococcales</taxon>
        <taxon>Candidatus Methylumidiphilus</taxon>
    </lineage>
</organism>
<evidence type="ECO:0000259" key="2">
    <source>
        <dbReference type="PROSITE" id="PS50006"/>
    </source>
</evidence>
<sequence length="542" mass="59402">MALTLEVVNYKGIPSVNPLRARFEQGGGTVGRSLDNNLPLPDEDKVISRYHGNIRYQNGGFVYIDTSTGGTLLCNKNRLLEKEDSVVLADGDHLKIGEYELVVRIEPEEQPFPGLFSDLGGQQAFADNRVGSGFGVNIQPLFGDSELLPEFGQNTPPSRPPTQNDSFISQPDVPPFQESFTLPEIQKPLEDFSFDGALQGGNSSSQPAAANKDDFEFLDDWFGNLGTDAEMPDRTPDQALDPFLPSPQIPPKEAVMPPIDAHQGQIDKTVSVGGHSSASLAGIGFIDNDTGLEPLASTRAKAINIPKPGGQPIPSAKMAATVSPPADPSPHAKTPPPYPLPESATGVDLFRCFLEGAGILEILSGMTQEEQIKAMKSVGQVYREMVDGMMKVLHARKMEQSMIALRQSDVTQFRRGECNPLKIFPTAEETMEEMMRQKNPAYIAPAEAVKEGFADIMNHQLAMRAGMQAAMSGFLKRVDPKTFDDMFKDGIIFQKKAKCWDAYGKAYPKLVEEAMDDLFGENFAEAYREQLRILRQSQQSKA</sequence>
<comment type="caution">
    <text evidence="3">The sequence shown here is derived from an EMBL/GenBank/DDBJ whole genome shotgun (WGS) entry which is preliminary data.</text>
</comment>
<dbReference type="CDD" id="cd00060">
    <property type="entry name" value="FHA"/>
    <property type="match status" value="1"/>
</dbReference>
<dbReference type="Proteomes" id="UP000249396">
    <property type="component" value="Unassembled WGS sequence"/>
</dbReference>
<dbReference type="Gene3D" id="2.60.200.20">
    <property type="match status" value="1"/>
</dbReference>
<feature type="compositionally biased region" description="Pro residues" evidence="1">
    <location>
        <begin position="325"/>
        <end position="340"/>
    </location>
</feature>
<dbReference type="PROSITE" id="PS50006">
    <property type="entry name" value="FHA_DOMAIN"/>
    <property type="match status" value="1"/>
</dbReference>
<evidence type="ECO:0000256" key="1">
    <source>
        <dbReference type="SAM" id="MobiDB-lite"/>
    </source>
</evidence>
<dbReference type="InterPro" id="IPR046883">
    <property type="entry name" value="T6SS_FHA_C"/>
</dbReference>
<evidence type="ECO:0000313" key="4">
    <source>
        <dbReference type="Proteomes" id="UP000249396"/>
    </source>
</evidence>
<dbReference type="Pfam" id="PF20232">
    <property type="entry name" value="T6SS_FHA_C"/>
    <property type="match status" value="1"/>
</dbReference>
<feature type="region of interest" description="Disordered" evidence="1">
    <location>
        <begin position="304"/>
        <end position="340"/>
    </location>
</feature>
<feature type="domain" description="FHA" evidence="2">
    <location>
        <begin position="28"/>
        <end position="78"/>
    </location>
</feature>
<dbReference type="Pfam" id="PF00498">
    <property type="entry name" value="FHA"/>
    <property type="match status" value="1"/>
</dbReference>
<proteinExistence type="predicted"/>
<dbReference type="InterPro" id="IPR000253">
    <property type="entry name" value="FHA_dom"/>
</dbReference>